<feature type="compositionally biased region" description="Polar residues" evidence="1">
    <location>
        <begin position="112"/>
        <end position="126"/>
    </location>
</feature>
<accession>A0A6A6ZUY8</accession>
<proteinExistence type="predicted"/>
<dbReference type="EMBL" id="MU006230">
    <property type="protein sequence ID" value="KAF2824135.1"/>
    <property type="molecule type" value="Genomic_DNA"/>
</dbReference>
<gene>
    <name evidence="3" type="ORF">CC86DRAFT_371539</name>
</gene>
<feature type="region of interest" description="Disordered" evidence="1">
    <location>
        <begin position="72"/>
        <end position="126"/>
    </location>
</feature>
<keyword evidence="2" id="KW-0732">Signal</keyword>
<feature type="signal peptide" evidence="2">
    <location>
        <begin position="1"/>
        <end position="16"/>
    </location>
</feature>
<organism evidence="3 4">
    <name type="scientific">Ophiobolus disseminans</name>
    <dbReference type="NCBI Taxonomy" id="1469910"/>
    <lineage>
        <taxon>Eukaryota</taxon>
        <taxon>Fungi</taxon>
        <taxon>Dikarya</taxon>
        <taxon>Ascomycota</taxon>
        <taxon>Pezizomycotina</taxon>
        <taxon>Dothideomycetes</taxon>
        <taxon>Pleosporomycetidae</taxon>
        <taxon>Pleosporales</taxon>
        <taxon>Pleosporineae</taxon>
        <taxon>Phaeosphaeriaceae</taxon>
        <taxon>Ophiobolus</taxon>
    </lineage>
</organism>
<evidence type="ECO:0000313" key="3">
    <source>
        <dbReference type="EMBL" id="KAF2824135.1"/>
    </source>
</evidence>
<dbReference type="Proteomes" id="UP000799424">
    <property type="component" value="Unassembled WGS sequence"/>
</dbReference>
<protein>
    <submittedName>
        <fullName evidence="3">Uncharacterized protein</fullName>
    </submittedName>
</protein>
<keyword evidence="4" id="KW-1185">Reference proteome</keyword>
<dbReference type="AlphaFoldDB" id="A0A6A6ZUY8"/>
<name>A0A6A6ZUY8_9PLEO</name>
<evidence type="ECO:0000256" key="2">
    <source>
        <dbReference type="SAM" id="SignalP"/>
    </source>
</evidence>
<evidence type="ECO:0000256" key="1">
    <source>
        <dbReference type="SAM" id="MobiDB-lite"/>
    </source>
</evidence>
<sequence>MSGWRIHGWKLAGLGRCGFWSREWGVGLVLGECCGYLGDMELRASPPSQSTCTGASNSIGSRWASTSVNISHALPHTSSPNTRNTMKSPSVLNRDTLRQTPTPITKPETGKTPKQPSAWSYFSHFQ</sequence>
<feature type="compositionally biased region" description="Polar residues" evidence="1">
    <location>
        <begin position="72"/>
        <end position="103"/>
    </location>
</feature>
<feature type="chain" id="PRO_5025488174" evidence="2">
    <location>
        <begin position="17"/>
        <end position="126"/>
    </location>
</feature>
<evidence type="ECO:0000313" key="4">
    <source>
        <dbReference type="Proteomes" id="UP000799424"/>
    </source>
</evidence>
<reference evidence="3" key="1">
    <citation type="journal article" date="2020" name="Stud. Mycol.">
        <title>101 Dothideomycetes genomes: a test case for predicting lifestyles and emergence of pathogens.</title>
        <authorList>
            <person name="Haridas S."/>
            <person name="Albert R."/>
            <person name="Binder M."/>
            <person name="Bloem J."/>
            <person name="Labutti K."/>
            <person name="Salamov A."/>
            <person name="Andreopoulos B."/>
            <person name="Baker S."/>
            <person name="Barry K."/>
            <person name="Bills G."/>
            <person name="Bluhm B."/>
            <person name="Cannon C."/>
            <person name="Castanera R."/>
            <person name="Culley D."/>
            <person name="Daum C."/>
            <person name="Ezra D."/>
            <person name="Gonzalez J."/>
            <person name="Henrissat B."/>
            <person name="Kuo A."/>
            <person name="Liang C."/>
            <person name="Lipzen A."/>
            <person name="Lutzoni F."/>
            <person name="Magnuson J."/>
            <person name="Mondo S."/>
            <person name="Nolan M."/>
            <person name="Ohm R."/>
            <person name="Pangilinan J."/>
            <person name="Park H.-J."/>
            <person name="Ramirez L."/>
            <person name="Alfaro M."/>
            <person name="Sun H."/>
            <person name="Tritt A."/>
            <person name="Yoshinaga Y."/>
            <person name="Zwiers L.-H."/>
            <person name="Turgeon B."/>
            <person name="Goodwin S."/>
            <person name="Spatafora J."/>
            <person name="Crous P."/>
            <person name="Grigoriev I."/>
        </authorList>
    </citation>
    <scope>NUCLEOTIDE SEQUENCE</scope>
    <source>
        <strain evidence="3">CBS 113818</strain>
    </source>
</reference>